<feature type="compositionally biased region" description="Basic and acidic residues" evidence="1">
    <location>
        <begin position="133"/>
        <end position="146"/>
    </location>
</feature>
<feature type="compositionally biased region" description="Polar residues" evidence="1">
    <location>
        <begin position="94"/>
        <end position="103"/>
    </location>
</feature>
<evidence type="ECO:0000256" key="1">
    <source>
        <dbReference type="SAM" id="MobiDB-lite"/>
    </source>
</evidence>
<sequence length="146" mass="16813">MGRLDATQILDGFVDKDRRATHTSLGEKHFATITNGYGVTIAPFHDIPYRVDLSCEKISILTDREKMINDEIHVAFEGELIKPGMIESTRIGFRSSSTPVMTTTRKDIQSNEEEEDDAEKDEEEEEGISNTWMEHEEQEREEREIH</sequence>
<reference evidence="2" key="1">
    <citation type="submission" date="2023-04" db="EMBL/GenBank/DDBJ databases">
        <authorList>
            <person name="Vijverberg K."/>
            <person name="Xiong W."/>
            <person name="Schranz E."/>
        </authorList>
    </citation>
    <scope>NUCLEOTIDE SEQUENCE</scope>
</reference>
<dbReference type="AlphaFoldDB" id="A0AA36A3G5"/>
<protein>
    <submittedName>
        <fullName evidence="2">Uncharacterized protein</fullName>
    </submittedName>
</protein>
<evidence type="ECO:0000313" key="3">
    <source>
        <dbReference type="Proteomes" id="UP001177003"/>
    </source>
</evidence>
<proteinExistence type="predicted"/>
<keyword evidence="3" id="KW-1185">Reference proteome</keyword>
<feature type="compositionally biased region" description="Acidic residues" evidence="1">
    <location>
        <begin position="110"/>
        <end position="127"/>
    </location>
</feature>
<gene>
    <name evidence="2" type="ORF">LSALG_LOCUS41750</name>
</gene>
<organism evidence="2 3">
    <name type="scientific">Lactuca saligna</name>
    <name type="common">Willowleaf lettuce</name>
    <dbReference type="NCBI Taxonomy" id="75948"/>
    <lineage>
        <taxon>Eukaryota</taxon>
        <taxon>Viridiplantae</taxon>
        <taxon>Streptophyta</taxon>
        <taxon>Embryophyta</taxon>
        <taxon>Tracheophyta</taxon>
        <taxon>Spermatophyta</taxon>
        <taxon>Magnoliopsida</taxon>
        <taxon>eudicotyledons</taxon>
        <taxon>Gunneridae</taxon>
        <taxon>Pentapetalae</taxon>
        <taxon>asterids</taxon>
        <taxon>campanulids</taxon>
        <taxon>Asterales</taxon>
        <taxon>Asteraceae</taxon>
        <taxon>Cichorioideae</taxon>
        <taxon>Cichorieae</taxon>
        <taxon>Lactucinae</taxon>
        <taxon>Lactuca</taxon>
    </lineage>
</organism>
<evidence type="ECO:0000313" key="2">
    <source>
        <dbReference type="EMBL" id="CAI9303303.1"/>
    </source>
</evidence>
<accession>A0AA36A3G5</accession>
<dbReference type="EMBL" id="OX465085">
    <property type="protein sequence ID" value="CAI9303303.1"/>
    <property type="molecule type" value="Genomic_DNA"/>
</dbReference>
<dbReference type="Proteomes" id="UP001177003">
    <property type="component" value="Chromosome 9"/>
</dbReference>
<feature type="region of interest" description="Disordered" evidence="1">
    <location>
        <begin position="91"/>
        <end position="146"/>
    </location>
</feature>
<name>A0AA36A3G5_LACSI</name>